<dbReference type="Pfam" id="PF01256">
    <property type="entry name" value="Carb_kinase"/>
    <property type="match status" value="1"/>
</dbReference>
<keyword evidence="8" id="KW-0808">Transferase</keyword>
<dbReference type="CDD" id="cd01171">
    <property type="entry name" value="YXKO-related"/>
    <property type="match status" value="1"/>
</dbReference>
<gene>
    <name evidence="6" type="primary">nnrD</name>
    <name evidence="8" type="ORF">UV68_C0031G0006</name>
</gene>
<evidence type="ECO:0000256" key="5">
    <source>
        <dbReference type="ARBA" id="ARBA00023239"/>
    </source>
</evidence>
<comment type="caution">
    <text evidence="6">Lacks conserved residue(s) required for the propagation of feature annotation.</text>
</comment>
<evidence type="ECO:0000256" key="3">
    <source>
        <dbReference type="ARBA" id="ARBA00022857"/>
    </source>
</evidence>
<dbReference type="SUPFAM" id="SSF53613">
    <property type="entry name" value="Ribokinase-like"/>
    <property type="match status" value="1"/>
</dbReference>
<dbReference type="GO" id="GO:0016301">
    <property type="term" value="F:kinase activity"/>
    <property type="evidence" value="ECO:0007669"/>
    <property type="project" value="UniProtKB-KW"/>
</dbReference>
<keyword evidence="8" id="KW-0418">Kinase</keyword>
<feature type="binding site" evidence="6">
    <location>
        <position position="105"/>
    </location>
    <ligand>
        <name>(6S)-NADPHX</name>
        <dbReference type="ChEBI" id="CHEBI:64076"/>
    </ligand>
</feature>
<feature type="binding site" evidence="6">
    <location>
        <position position="45"/>
    </location>
    <ligand>
        <name>(6S)-NADPHX</name>
        <dbReference type="ChEBI" id="CHEBI:64076"/>
    </ligand>
</feature>
<dbReference type="Proteomes" id="UP000033980">
    <property type="component" value="Unassembled WGS sequence"/>
</dbReference>
<dbReference type="Gene3D" id="3.40.1190.20">
    <property type="match status" value="1"/>
</dbReference>
<keyword evidence="3 6" id="KW-0521">NADP</keyword>
<evidence type="ECO:0000313" key="8">
    <source>
        <dbReference type="EMBL" id="KKS92946.1"/>
    </source>
</evidence>
<feature type="domain" description="YjeF C-terminal" evidence="7">
    <location>
        <begin position="6"/>
        <end position="288"/>
    </location>
</feature>
<evidence type="ECO:0000256" key="2">
    <source>
        <dbReference type="ARBA" id="ARBA00022840"/>
    </source>
</evidence>
<keyword evidence="4 6" id="KW-0520">NAD</keyword>
<dbReference type="GO" id="GO:0005524">
    <property type="term" value="F:ATP binding"/>
    <property type="evidence" value="ECO:0007669"/>
    <property type="project" value="UniProtKB-KW"/>
</dbReference>
<comment type="catalytic activity">
    <reaction evidence="6">
        <text>(6S)-NADHX + ADP = AMP + phosphate + NADH + H(+)</text>
        <dbReference type="Rhea" id="RHEA:32223"/>
        <dbReference type="ChEBI" id="CHEBI:15378"/>
        <dbReference type="ChEBI" id="CHEBI:43474"/>
        <dbReference type="ChEBI" id="CHEBI:57945"/>
        <dbReference type="ChEBI" id="CHEBI:64074"/>
        <dbReference type="ChEBI" id="CHEBI:456215"/>
        <dbReference type="ChEBI" id="CHEBI:456216"/>
        <dbReference type="EC" id="4.2.1.136"/>
    </reaction>
</comment>
<dbReference type="EMBL" id="LCFK01000031">
    <property type="protein sequence ID" value="KKS92946.1"/>
    <property type="molecule type" value="Genomic_DNA"/>
</dbReference>
<evidence type="ECO:0000313" key="9">
    <source>
        <dbReference type="Proteomes" id="UP000033980"/>
    </source>
</evidence>
<dbReference type="GO" id="GO:0046496">
    <property type="term" value="P:nicotinamide nucleotide metabolic process"/>
    <property type="evidence" value="ECO:0007669"/>
    <property type="project" value="UniProtKB-UniRule"/>
</dbReference>
<dbReference type="AlphaFoldDB" id="A0A0G1FCS8"/>
<comment type="subunit">
    <text evidence="6">Homotetramer.</text>
</comment>
<comment type="catalytic activity">
    <reaction evidence="6">
        <text>(6S)-NADPHX + ADP = AMP + phosphate + NADPH + H(+)</text>
        <dbReference type="Rhea" id="RHEA:32235"/>
        <dbReference type="ChEBI" id="CHEBI:15378"/>
        <dbReference type="ChEBI" id="CHEBI:43474"/>
        <dbReference type="ChEBI" id="CHEBI:57783"/>
        <dbReference type="ChEBI" id="CHEBI:64076"/>
        <dbReference type="ChEBI" id="CHEBI:456215"/>
        <dbReference type="ChEBI" id="CHEBI:456216"/>
        <dbReference type="EC" id="4.2.1.136"/>
    </reaction>
</comment>
<dbReference type="PROSITE" id="PS51383">
    <property type="entry name" value="YJEF_C_3"/>
    <property type="match status" value="1"/>
</dbReference>
<keyword evidence="5 6" id="KW-0456">Lyase</keyword>
<keyword evidence="2 6" id="KW-0067">ATP-binding</keyword>
<dbReference type="HAMAP" id="MF_01965">
    <property type="entry name" value="NADHX_dehydratase"/>
    <property type="match status" value="1"/>
</dbReference>
<comment type="cofactor">
    <cofactor evidence="6">
        <name>Mg(2+)</name>
        <dbReference type="ChEBI" id="CHEBI:18420"/>
    </cofactor>
</comment>
<dbReference type="PANTHER" id="PTHR12592">
    <property type="entry name" value="ATP-DEPENDENT (S)-NAD(P)H-HYDRATE DEHYDRATASE FAMILY MEMBER"/>
    <property type="match status" value="1"/>
</dbReference>
<dbReference type="InterPro" id="IPR000631">
    <property type="entry name" value="CARKD"/>
</dbReference>
<protein>
    <recommendedName>
        <fullName evidence="6">ADP-dependent (S)-NAD(P)H-hydrate dehydratase</fullName>
        <ecNumber evidence="6">4.2.1.136</ecNumber>
    </recommendedName>
    <alternativeName>
        <fullName evidence="6">ADP-dependent NAD(P)HX dehydratase</fullName>
    </alternativeName>
</protein>
<organism evidence="8 9">
    <name type="scientific">Candidatus Collierbacteria bacterium GW2011_GWC2_43_12</name>
    <dbReference type="NCBI Taxonomy" id="1618390"/>
    <lineage>
        <taxon>Bacteria</taxon>
        <taxon>Candidatus Collieribacteriota</taxon>
    </lineage>
</organism>
<comment type="function">
    <text evidence="6">Catalyzes the dehydration of the S-form of NAD(P)HX at the expense of ADP, which is converted to AMP. Together with NAD(P)HX epimerase, which catalyzes the epimerization of the S- and R-forms, the enzyme allows the repair of both epimers of NAD(P)HX, a damaged form of NAD(P)H that is a result of enzymatic or heat-dependent hydration.</text>
</comment>
<feature type="binding site" evidence="6">
    <location>
        <position position="230"/>
    </location>
    <ligand>
        <name>AMP</name>
        <dbReference type="ChEBI" id="CHEBI:456215"/>
    </ligand>
</feature>
<name>A0A0G1FCS8_9BACT</name>
<reference evidence="8 9" key="1">
    <citation type="journal article" date="2015" name="Nature">
        <title>rRNA introns, odd ribosomes, and small enigmatic genomes across a large radiation of phyla.</title>
        <authorList>
            <person name="Brown C.T."/>
            <person name="Hug L.A."/>
            <person name="Thomas B.C."/>
            <person name="Sharon I."/>
            <person name="Castelle C.J."/>
            <person name="Singh A."/>
            <person name="Wilkins M.J."/>
            <person name="Williams K.H."/>
            <person name="Banfield J.F."/>
        </authorList>
    </citation>
    <scope>NUCLEOTIDE SEQUENCE [LARGE SCALE GENOMIC DNA]</scope>
</reference>
<evidence type="ECO:0000256" key="6">
    <source>
        <dbReference type="HAMAP-Rule" id="MF_01965"/>
    </source>
</evidence>
<comment type="caution">
    <text evidence="8">The sequence shown here is derived from an EMBL/GenBank/DDBJ whole genome shotgun (WGS) entry which is preliminary data.</text>
</comment>
<dbReference type="GO" id="GO:0052855">
    <property type="term" value="F:ADP-dependent NAD(P)H-hydrate dehydratase activity"/>
    <property type="evidence" value="ECO:0007669"/>
    <property type="project" value="UniProtKB-UniRule"/>
</dbReference>
<evidence type="ECO:0000259" key="7">
    <source>
        <dbReference type="PROSITE" id="PS51383"/>
    </source>
</evidence>
<dbReference type="InterPro" id="IPR029056">
    <property type="entry name" value="Ribokinase-like"/>
</dbReference>
<feature type="binding site" evidence="6">
    <location>
        <begin position="202"/>
        <end position="206"/>
    </location>
    <ligand>
        <name>AMP</name>
        <dbReference type="ChEBI" id="CHEBI:456215"/>
    </ligand>
</feature>
<keyword evidence="1 6" id="KW-0547">Nucleotide-binding</keyword>
<evidence type="ECO:0000256" key="4">
    <source>
        <dbReference type="ARBA" id="ARBA00023027"/>
    </source>
</evidence>
<sequence length="292" mass="32003">MEIEIFDKSWFKNSKTLKKVVSKYSSGVTSGGVTIIGGSKLFHGAPLMALKAAARIVSMVYFGSPDDDKGVAEKLKSSLFNFIWVPFEDVGSYISKSDAILIGPGMMRSHVNEHGFVCDDEGVKTRNFALNLLTKYSEARWVIDGGALQVLSVNELPKNSMISPNRKEFVMLFGEEMEEDYGMRSEQIFRLANKYDLVILTKDEISIVSDGKRTVKIFGGNEGLVKGATGDLIAGILVGFMAKDDPLFSACAASYLTKKAAEKLAETRGLMFNTDDVADAVPEIYGEVMKNL</sequence>
<dbReference type="EC" id="4.2.1.136" evidence="6"/>
<comment type="similarity">
    <text evidence="6">Belongs to the NnrD/CARKD family.</text>
</comment>
<feature type="binding site" evidence="6">
    <location>
        <position position="231"/>
    </location>
    <ligand>
        <name>(6S)-NADPHX</name>
        <dbReference type="ChEBI" id="CHEBI:64076"/>
    </ligand>
</feature>
<proteinExistence type="inferred from homology"/>
<accession>A0A0G1FCS8</accession>
<evidence type="ECO:0000256" key="1">
    <source>
        <dbReference type="ARBA" id="ARBA00022741"/>
    </source>
</evidence>
<dbReference type="PANTHER" id="PTHR12592:SF0">
    <property type="entry name" value="ATP-DEPENDENT (S)-NAD(P)H-HYDRATE DEHYDRATASE"/>
    <property type="match status" value="1"/>
</dbReference>
<dbReference type="GO" id="GO:0110051">
    <property type="term" value="P:metabolite repair"/>
    <property type="evidence" value="ECO:0007669"/>
    <property type="project" value="TreeGrafter"/>
</dbReference>